<keyword evidence="8" id="KW-0496">Mitochondrion</keyword>
<dbReference type="Gene3D" id="1.10.287.1150">
    <property type="entry name" value="TPP helical domain"/>
    <property type="match status" value="1"/>
</dbReference>
<evidence type="ECO:0000259" key="10">
    <source>
        <dbReference type="SMART" id="SM00861"/>
    </source>
</evidence>
<feature type="compositionally biased region" description="Basic and acidic residues" evidence="9">
    <location>
        <begin position="38"/>
        <end position="51"/>
    </location>
</feature>
<sequence length="1393" mass="157820">MELNDENAGKDFGCGCVSADEGVPVSSTLCQPFKSAKERTDEFPQENENHSIEGGPDLANFDEVKDERGAQLLLVEKLKQCAVVFDFANDPLSELRLKEEKRVSLNECIDFMAIRRGRFSFDVYRTVFEMFSANAFRVFSPSHHSGTEFDPEEDDPVLEPSWPHLQLVYDFLLRFVESPDFDCRIAEKFVDHKFIVNLLNLFDSEDQREREFLKTICHRIYGKFVNRRSFIRKQINNIFYTSIYETERHNGIAELLEVLGSIINGFVIPLKEEHKTFLMRVLLPLHKTKFMSAYHPQLAYCIVQFIDKDSALTVPVVLALLKYWPKVHSPKEVMFITEIEEILDVIDPVEFKNVMVPLFYQLSRCVSSPHFQVAERTLYFWNNECILALISENVEIILPIMFPSLYKNSRNHWNKTIHGLIYNALKLFMEENQKLFDLCVQNFNKQKEQEQQKQQNNRRRWELLEKAAMENARAIRQQQTDGEAEPYSIGEGEMRTKVNKNVFGGGHNSLPSRLDADAEKVLIRGRVDKKSVNALVNAFRRFGFLRADLDPLGLSVPVRVPELEPDLYGWEEKELEEPLGEGAKATPGALIERLNGIYCGKVAAEFMHLSRFEERLFVANAFEHSERGGAISDNELIRAAEVMLRTKAWEKFVALKFPTLKRYSGEGADSVGAFYAHLLELCPRHGISEFIFDGAHRGRLALQTVLFRFPPGQLFRKMRGLAEFPGDVKGIGDVLTHQHSHFDYESAAGGRVHVSTLPNPSHLEVSLAVCTGKARARAQTLRVGDYGGGIVGDRVLPVHHHGDGAFTGQGIVWEVLALSQVPHFRVGGAIHLIVNNQIAFTAESAVGRSSLHCSDVAKAIDSPVIHVNAESVEDVIFAAQLALDFRQKFRKDVFVNLICWRRYGHNELDNPRFTQPLMYHSVDAKRCLVDSFVDRLANKGIFSTDQSESIVSGHSEMLSEQLELVDFGRTPPIVEHLGGLWKGFCQAPAAVTKWDTGMDMDLLRQIGVSSVAIPEGFNVHPHLKKTHIDARRRKIEQGQIDWSTAEALAIGTALLQGNDVRLSGQDVGRATFSHRHAMLVDQRTDQVHVPLNHIAKDQQNFLEIANSPLTEAAVVGFEFGFAIENPRRMVIWEAQFGDFYNGAQVQIDTLIANGESKWLLQNGIVLLLPHGIDGAGPDHSSGHIERFLQLTNSREDQRPPDGDDVNLSVANPSTAAQYFHLLRGQIVRPFRKPLVIFSPKVLLRHPFTFSPISDFGPGTSFKPILMDQKMSQNPKNIEKVIFCSGKHYVNLAEEREKRRLENVAIVRMEMLCPFPTDDLANVFATYRNAKGFIWSQEEPRNAGCWSFVGPRFQSAFGLTLKYAGRTEMEWFATSISETHKEEEMHVMNSTFAQ</sequence>
<dbReference type="InterPro" id="IPR011603">
    <property type="entry name" value="2oxoglutarate_DH_E1"/>
</dbReference>
<dbReference type="SUPFAM" id="SSF48371">
    <property type="entry name" value="ARM repeat"/>
    <property type="match status" value="1"/>
</dbReference>
<dbReference type="InterPro" id="IPR031717">
    <property type="entry name" value="ODO-1/KGD_C"/>
</dbReference>
<evidence type="ECO:0000256" key="6">
    <source>
        <dbReference type="ARBA" id="ARBA00023002"/>
    </source>
</evidence>
<comment type="similarity">
    <text evidence="4">Belongs to the phosphatase 2A regulatory subunit B56 family.</text>
</comment>
<keyword evidence="6" id="KW-0560">Oxidoreductase</keyword>
<dbReference type="InterPro" id="IPR029061">
    <property type="entry name" value="THDP-binding"/>
</dbReference>
<dbReference type="InterPro" id="IPR001017">
    <property type="entry name" value="DH_E1"/>
</dbReference>
<keyword evidence="5" id="KW-0809">Transit peptide</keyword>
<keyword evidence="7" id="KW-0786">Thiamine pyrophosphate</keyword>
<gene>
    <name evidence="11" type="ORF">niasHT_036384</name>
</gene>
<dbReference type="InterPro" id="IPR002554">
    <property type="entry name" value="PP2A_B56"/>
</dbReference>
<name>A0ABD2IQ39_9BILA</name>
<proteinExistence type="inferred from homology"/>
<comment type="subcellular location">
    <subcellularLocation>
        <location evidence="2">Mitochondrion</location>
    </subcellularLocation>
</comment>
<dbReference type="Gene3D" id="3.40.50.970">
    <property type="match status" value="1"/>
</dbReference>
<dbReference type="PANTHER" id="PTHR23152:SF4">
    <property type="entry name" value="2-OXOADIPATE DEHYDROGENASE COMPLEX COMPONENT E1"/>
    <property type="match status" value="1"/>
</dbReference>
<dbReference type="Pfam" id="PF16870">
    <property type="entry name" value="OxoGdeHyase_C"/>
    <property type="match status" value="1"/>
</dbReference>
<reference evidence="11 12" key="1">
    <citation type="submission" date="2024-10" db="EMBL/GenBank/DDBJ databases">
        <authorList>
            <person name="Kim D."/>
        </authorList>
    </citation>
    <scope>NUCLEOTIDE SEQUENCE [LARGE SCALE GENOMIC DNA]</scope>
    <source>
        <strain evidence="11">BH-2024</strain>
    </source>
</reference>
<dbReference type="Pfam" id="PF02779">
    <property type="entry name" value="Transket_pyr"/>
    <property type="match status" value="1"/>
</dbReference>
<dbReference type="Gene3D" id="1.25.10.10">
    <property type="entry name" value="Leucine-rich Repeat Variant"/>
    <property type="match status" value="1"/>
</dbReference>
<dbReference type="InterPro" id="IPR042179">
    <property type="entry name" value="KGD_C_sf"/>
</dbReference>
<protein>
    <recommendedName>
        <fullName evidence="10">Transketolase-like pyrimidine-binding domain-containing protein</fullName>
    </recommendedName>
</protein>
<evidence type="ECO:0000256" key="3">
    <source>
        <dbReference type="ARBA" id="ARBA00006936"/>
    </source>
</evidence>
<dbReference type="SMART" id="SM00861">
    <property type="entry name" value="Transket_pyr"/>
    <property type="match status" value="1"/>
</dbReference>
<organism evidence="11 12">
    <name type="scientific">Heterodera trifolii</name>
    <dbReference type="NCBI Taxonomy" id="157864"/>
    <lineage>
        <taxon>Eukaryota</taxon>
        <taxon>Metazoa</taxon>
        <taxon>Ecdysozoa</taxon>
        <taxon>Nematoda</taxon>
        <taxon>Chromadorea</taxon>
        <taxon>Rhabditida</taxon>
        <taxon>Tylenchina</taxon>
        <taxon>Tylenchomorpha</taxon>
        <taxon>Tylenchoidea</taxon>
        <taxon>Heteroderidae</taxon>
        <taxon>Heteroderinae</taxon>
        <taxon>Heterodera</taxon>
    </lineage>
</organism>
<evidence type="ECO:0000256" key="8">
    <source>
        <dbReference type="ARBA" id="ARBA00023128"/>
    </source>
</evidence>
<dbReference type="Gene3D" id="3.40.50.12470">
    <property type="match status" value="1"/>
</dbReference>
<dbReference type="Pfam" id="PF01603">
    <property type="entry name" value="B56"/>
    <property type="match status" value="1"/>
</dbReference>
<keyword evidence="12" id="KW-1185">Reference proteome</keyword>
<feature type="region of interest" description="Disordered" evidence="9">
    <location>
        <begin position="38"/>
        <end position="57"/>
    </location>
</feature>
<dbReference type="GO" id="GO:0016491">
    <property type="term" value="F:oxidoreductase activity"/>
    <property type="evidence" value="ECO:0007669"/>
    <property type="project" value="UniProtKB-KW"/>
</dbReference>
<evidence type="ECO:0000313" key="11">
    <source>
        <dbReference type="EMBL" id="KAL3079395.1"/>
    </source>
</evidence>
<dbReference type="InterPro" id="IPR011989">
    <property type="entry name" value="ARM-like"/>
</dbReference>
<evidence type="ECO:0000256" key="4">
    <source>
        <dbReference type="ARBA" id="ARBA00009745"/>
    </source>
</evidence>
<accession>A0ABD2IQ39</accession>
<evidence type="ECO:0000256" key="2">
    <source>
        <dbReference type="ARBA" id="ARBA00004173"/>
    </source>
</evidence>
<comment type="cofactor">
    <cofactor evidence="1">
        <name>thiamine diphosphate</name>
        <dbReference type="ChEBI" id="CHEBI:58937"/>
    </cofactor>
</comment>
<dbReference type="SUPFAM" id="SSF52518">
    <property type="entry name" value="Thiamin diphosphate-binding fold (THDP-binding)"/>
    <property type="match status" value="2"/>
</dbReference>
<evidence type="ECO:0000256" key="5">
    <source>
        <dbReference type="ARBA" id="ARBA00022946"/>
    </source>
</evidence>
<dbReference type="PANTHER" id="PTHR23152">
    <property type="entry name" value="2-OXOGLUTARATE DEHYDROGENASE"/>
    <property type="match status" value="1"/>
</dbReference>
<dbReference type="InterPro" id="IPR005475">
    <property type="entry name" value="Transketolase-like_Pyr-bd"/>
</dbReference>
<dbReference type="InterPro" id="IPR016024">
    <property type="entry name" value="ARM-type_fold"/>
</dbReference>
<evidence type="ECO:0000313" key="12">
    <source>
        <dbReference type="Proteomes" id="UP001620626"/>
    </source>
</evidence>
<dbReference type="Pfam" id="PF00676">
    <property type="entry name" value="E1_dh"/>
    <property type="match status" value="1"/>
</dbReference>
<dbReference type="Proteomes" id="UP001620626">
    <property type="component" value="Unassembled WGS sequence"/>
</dbReference>
<evidence type="ECO:0000256" key="1">
    <source>
        <dbReference type="ARBA" id="ARBA00001964"/>
    </source>
</evidence>
<evidence type="ECO:0000256" key="9">
    <source>
        <dbReference type="SAM" id="MobiDB-lite"/>
    </source>
</evidence>
<comment type="caution">
    <text evidence="11">The sequence shown here is derived from an EMBL/GenBank/DDBJ whole genome shotgun (WGS) entry which is preliminary data.</text>
</comment>
<feature type="domain" description="Transketolase-like pyrimidine-binding" evidence="10">
    <location>
        <begin position="1040"/>
        <end position="1245"/>
    </location>
</feature>
<dbReference type="FunFam" id="1.25.10.10:FF:000331">
    <property type="entry name" value="Phosphoprotein phosphatase, putative"/>
    <property type="match status" value="1"/>
</dbReference>
<dbReference type="EMBL" id="JBICBT010001189">
    <property type="protein sequence ID" value="KAL3079395.1"/>
    <property type="molecule type" value="Genomic_DNA"/>
</dbReference>
<dbReference type="Gene3D" id="3.40.50.11610">
    <property type="entry name" value="Multifunctional 2-oxoglutarate metabolism enzyme, C-terminal domain"/>
    <property type="match status" value="1"/>
</dbReference>
<dbReference type="GO" id="GO:0005739">
    <property type="term" value="C:mitochondrion"/>
    <property type="evidence" value="ECO:0007669"/>
    <property type="project" value="UniProtKB-SubCell"/>
</dbReference>
<comment type="similarity">
    <text evidence="3">Belongs to the alpha-ketoglutarate dehydrogenase family.</text>
</comment>
<dbReference type="NCBIfam" id="NF006914">
    <property type="entry name" value="PRK09404.1"/>
    <property type="match status" value="1"/>
</dbReference>
<evidence type="ECO:0000256" key="7">
    <source>
        <dbReference type="ARBA" id="ARBA00023052"/>
    </source>
</evidence>